<accession>A0A420NGR8</accession>
<dbReference type="EMBL" id="MRCX01000032">
    <property type="protein sequence ID" value="RKK79437.1"/>
    <property type="molecule type" value="Genomic_DNA"/>
</dbReference>
<reference evidence="1 2" key="1">
    <citation type="journal article" date="2018" name="Sci. Rep.">
        <title>Characterisation of pathogen-specific regions and novel effector candidates in Fusarium oxysporum f. sp. cepae.</title>
        <authorList>
            <person name="Armitage A.D."/>
            <person name="Taylor A."/>
            <person name="Sobczyk M.K."/>
            <person name="Baxter L."/>
            <person name="Greenfield B.P."/>
            <person name="Bates H.J."/>
            <person name="Wilson F."/>
            <person name="Jackson A.C."/>
            <person name="Ott S."/>
            <person name="Harrison R.J."/>
            <person name="Clarkson J.P."/>
        </authorList>
    </citation>
    <scope>NUCLEOTIDE SEQUENCE [LARGE SCALE GENOMIC DNA]</scope>
    <source>
        <strain evidence="1 2">Fo_A13</strain>
    </source>
</reference>
<dbReference type="VEuPathDB" id="FungiDB:FOC1_g10008867"/>
<dbReference type="VEuPathDB" id="FungiDB:FOMG_13397"/>
<evidence type="ECO:0000313" key="1">
    <source>
        <dbReference type="EMBL" id="RKK79437.1"/>
    </source>
</evidence>
<dbReference type="AlphaFoldDB" id="A0A420NGR8"/>
<protein>
    <submittedName>
        <fullName evidence="1">Uncharacterized protein</fullName>
    </submittedName>
</protein>
<gene>
    <name evidence="1" type="ORF">BFJ69_g4865</name>
</gene>
<proteinExistence type="predicted"/>
<evidence type="ECO:0000313" key="2">
    <source>
        <dbReference type="Proteomes" id="UP000285084"/>
    </source>
</evidence>
<dbReference type="Proteomes" id="UP000285084">
    <property type="component" value="Unassembled WGS sequence"/>
</dbReference>
<comment type="caution">
    <text evidence="1">The sequence shown here is derived from an EMBL/GenBank/DDBJ whole genome shotgun (WGS) entry which is preliminary data.</text>
</comment>
<organism evidence="1 2">
    <name type="scientific">Fusarium oxysporum</name>
    <name type="common">Fusarium vascular wilt</name>
    <dbReference type="NCBI Taxonomy" id="5507"/>
    <lineage>
        <taxon>Eukaryota</taxon>
        <taxon>Fungi</taxon>
        <taxon>Dikarya</taxon>
        <taxon>Ascomycota</taxon>
        <taxon>Pezizomycotina</taxon>
        <taxon>Sordariomycetes</taxon>
        <taxon>Hypocreomycetidae</taxon>
        <taxon>Hypocreales</taxon>
        <taxon>Nectriaceae</taxon>
        <taxon>Fusarium</taxon>
        <taxon>Fusarium oxysporum species complex</taxon>
    </lineage>
</organism>
<sequence length="143" mass="16181">MNQIQSDIHVEGKSFSDHCFANLSSGQQSNYYHSSPAVSGFTDCFLIPSSCQNKGHPWPVTQVIGVEDSPDSDSDYDSGVTRLYENAEKVFRHQPIRLFSPWLSPVRQPNGALTFQPIGALLIWAFPQYFDTNIFTSYTRRNE</sequence>
<name>A0A420NGR8_FUSOX</name>
<dbReference type="VEuPathDB" id="FungiDB:FOIG_14803"/>
<dbReference type="VEuPathDB" id="FungiDB:FOC4_g10002643"/>
<dbReference type="VEuPathDB" id="FungiDB:FOXG_16529"/>